<dbReference type="Proteomes" id="UP000762676">
    <property type="component" value="Unassembled WGS sequence"/>
</dbReference>
<protein>
    <submittedName>
        <fullName evidence="2">Uncharacterized protein</fullName>
    </submittedName>
</protein>
<proteinExistence type="predicted"/>
<organism evidence="2 3">
    <name type="scientific">Elysia marginata</name>
    <dbReference type="NCBI Taxonomy" id="1093978"/>
    <lineage>
        <taxon>Eukaryota</taxon>
        <taxon>Metazoa</taxon>
        <taxon>Spiralia</taxon>
        <taxon>Lophotrochozoa</taxon>
        <taxon>Mollusca</taxon>
        <taxon>Gastropoda</taxon>
        <taxon>Heterobranchia</taxon>
        <taxon>Euthyneura</taxon>
        <taxon>Panpulmonata</taxon>
        <taxon>Sacoglossa</taxon>
        <taxon>Placobranchoidea</taxon>
        <taxon>Plakobranchidae</taxon>
        <taxon>Elysia</taxon>
    </lineage>
</organism>
<reference evidence="2 3" key="1">
    <citation type="journal article" date="2021" name="Elife">
        <title>Chloroplast acquisition without the gene transfer in kleptoplastic sea slugs, Plakobranchus ocellatus.</title>
        <authorList>
            <person name="Maeda T."/>
            <person name="Takahashi S."/>
            <person name="Yoshida T."/>
            <person name="Shimamura S."/>
            <person name="Takaki Y."/>
            <person name="Nagai Y."/>
            <person name="Toyoda A."/>
            <person name="Suzuki Y."/>
            <person name="Arimoto A."/>
            <person name="Ishii H."/>
            <person name="Satoh N."/>
            <person name="Nishiyama T."/>
            <person name="Hasebe M."/>
            <person name="Maruyama T."/>
            <person name="Minagawa J."/>
            <person name="Obokata J."/>
            <person name="Shigenobu S."/>
        </authorList>
    </citation>
    <scope>NUCLEOTIDE SEQUENCE [LARGE SCALE GENOMIC DNA]</scope>
</reference>
<dbReference type="AlphaFoldDB" id="A0AAV4F2S6"/>
<evidence type="ECO:0000313" key="2">
    <source>
        <dbReference type="EMBL" id="GFR67559.1"/>
    </source>
</evidence>
<evidence type="ECO:0000313" key="3">
    <source>
        <dbReference type="Proteomes" id="UP000762676"/>
    </source>
</evidence>
<dbReference type="EMBL" id="BMAT01000514">
    <property type="protein sequence ID" value="GFR67559.1"/>
    <property type="molecule type" value="Genomic_DNA"/>
</dbReference>
<name>A0AAV4F2S6_9GAST</name>
<feature type="region of interest" description="Disordered" evidence="1">
    <location>
        <begin position="170"/>
        <end position="189"/>
    </location>
</feature>
<dbReference type="PANTHER" id="PTHR10492">
    <property type="match status" value="1"/>
</dbReference>
<comment type="caution">
    <text evidence="2">The sequence shown here is derived from an EMBL/GenBank/DDBJ whole genome shotgun (WGS) entry which is preliminary data.</text>
</comment>
<evidence type="ECO:0000256" key="1">
    <source>
        <dbReference type="SAM" id="MobiDB-lite"/>
    </source>
</evidence>
<dbReference type="PANTHER" id="PTHR10492:SF92">
    <property type="entry name" value="ATP-DEPENDENT DNA HELICASE"/>
    <property type="match status" value="1"/>
</dbReference>
<gene>
    <name evidence="2" type="ORF">ElyMa_000255300</name>
</gene>
<accession>A0AAV4F2S6</accession>
<keyword evidence="3" id="KW-1185">Reference proteome</keyword>
<sequence>MVHVKRTILQSRAWKMEQTQKDFQSHLSKTLKLGMILIPIYRSPNHGGQELVLDRTTNTIKIDNRWVVPYNPLLLRLMNCHLNVELCSSVKSIKYVLKYFHKGCDQATFKVTEQATRDEVSEFINARYIGSTEAAWRIFCMPMHERFPPVMQLAVHLENGQRVYFTEENAHEKSVSDAPDSKTWTQRKRGTKVEGHDIYEVPVIGRIYTVSPRQGECFFLRLLLHHVRGPKGFEDFKRVEDHLCQS</sequence>